<dbReference type="AlphaFoldDB" id="A0A3N4KL07"/>
<dbReference type="InParanoid" id="A0A3N4KL07"/>
<dbReference type="Proteomes" id="UP000277580">
    <property type="component" value="Unassembled WGS sequence"/>
</dbReference>
<name>A0A3N4KL07_9PEZI</name>
<gene>
    <name evidence="1" type="ORF">P167DRAFT_607403</name>
</gene>
<accession>A0A3N4KL07</accession>
<protein>
    <submittedName>
        <fullName evidence="1">Uncharacterized protein</fullName>
    </submittedName>
</protein>
<dbReference type="EMBL" id="ML119145">
    <property type="protein sequence ID" value="RPB10098.1"/>
    <property type="molecule type" value="Genomic_DNA"/>
</dbReference>
<evidence type="ECO:0000313" key="1">
    <source>
        <dbReference type="EMBL" id="RPB10098.1"/>
    </source>
</evidence>
<proteinExistence type="predicted"/>
<feature type="non-terminal residue" evidence="1">
    <location>
        <position position="76"/>
    </location>
</feature>
<evidence type="ECO:0000313" key="2">
    <source>
        <dbReference type="Proteomes" id="UP000277580"/>
    </source>
</evidence>
<reference evidence="1 2" key="1">
    <citation type="journal article" date="2018" name="Nat. Ecol. Evol.">
        <title>Pezizomycetes genomes reveal the molecular basis of ectomycorrhizal truffle lifestyle.</title>
        <authorList>
            <person name="Murat C."/>
            <person name="Payen T."/>
            <person name="Noel B."/>
            <person name="Kuo A."/>
            <person name="Morin E."/>
            <person name="Chen J."/>
            <person name="Kohler A."/>
            <person name="Krizsan K."/>
            <person name="Balestrini R."/>
            <person name="Da Silva C."/>
            <person name="Montanini B."/>
            <person name="Hainaut M."/>
            <person name="Levati E."/>
            <person name="Barry K.W."/>
            <person name="Belfiori B."/>
            <person name="Cichocki N."/>
            <person name="Clum A."/>
            <person name="Dockter R.B."/>
            <person name="Fauchery L."/>
            <person name="Guy J."/>
            <person name="Iotti M."/>
            <person name="Le Tacon F."/>
            <person name="Lindquist E.A."/>
            <person name="Lipzen A."/>
            <person name="Malagnac F."/>
            <person name="Mello A."/>
            <person name="Molinier V."/>
            <person name="Miyauchi S."/>
            <person name="Poulain J."/>
            <person name="Riccioni C."/>
            <person name="Rubini A."/>
            <person name="Sitrit Y."/>
            <person name="Splivallo R."/>
            <person name="Traeger S."/>
            <person name="Wang M."/>
            <person name="Zifcakova L."/>
            <person name="Wipf D."/>
            <person name="Zambonelli A."/>
            <person name="Paolocci F."/>
            <person name="Nowrousian M."/>
            <person name="Ottonello S."/>
            <person name="Baldrian P."/>
            <person name="Spatafora J.W."/>
            <person name="Henrissat B."/>
            <person name="Nagy L.G."/>
            <person name="Aury J.M."/>
            <person name="Wincker P."/>
            <person name="Grigoriev I.V."/>
            <person name="Bonfante P."/>
            <person name="Martin F.M."/>
        </authorList>
    </citation>
    <scope>NUCLEOTIDE SEQUENCE [LARGE SCALE GENOMIC DNA]</scope>
    <source>
        <strain evidence="1 2">CCBAS932</strain>
    </source>
</reference>
<sequence>MQCGICTTEKRHLTCTSCSQERAWELRYETLLRITERDALAERVHDYLESSRGSVDALAAQSAEARERIRKIQEET</sequence>
<dbReference type="OrthoDB" id="16772at2759"/>
<keyword evidence="2" id="KW-1185">Reference proteome</keyword>
<organism evidence="1 2">
    <name type="scientific">Morchella conica CCBAS932</name>
    <dbReference type="NCBI Taxonomy" id="1392247"/>
    <lineage>
        <taxon>Eukaryota</taxon>
        <taxon>Fungi</taxon>
        <taxon>Dikarya</taxon>
        <taxon>Ascomycota</taxon>
        <taxon>Pezizomycotina</taxon>
        <taxon>Pezizomycetes</taxon>
        <taxon>Pezizales</taxon>
        <taxon>Morchellaceae</taxon>
        <taxon>Morchella</taxon>
    </lineage>
</organism>